<accession>A0A397UQL4</accession>
<comment type="caution">
    <text evidence="2">The sequence shown here is derived from an EMBL/GenBank/DDBJ whole genome shotgun (WGS) entry which is preliminary data.</text>
</comment>
<dbReference type="Proteomes" id="UP000266673">
    <property type="component" value="Unassembled WGS sequence"/>
</dbReference>
<reference evidence="2 3" key="1">
    <citation type="submission" date="2018-06" db="EMBL/GenBank/DDBJ databases">
        <title>Comparative genomics reveals the genomic features of Rhizophagus irregularis, R. cerebriforme, R. diaphanum and Gigaspora rosea, and their symbiotic lifestyle signature.</title>
        <authorList>
            <person name="Morin E."/>
            <person name="San Clemente H."/>
            <person name="Chen E.C.H."/>
            <person name="De La Providencia I."/>
            <person name="Hainaut M."/>
            <person name="Kuo A."/>
            <person name="Kohler A."/>
            <person name="Murat C."/>
            <person name="Tang N."/>
            <person name="Roy S."/>
            <person name="Loubradou J."/>
            <person name="Henrissat B."/>
            <person name="Grigoriev I.V."/>
            <person name="Corradi N."/>
            <person name="Roux C."/>
            <person name="Martin F.M."/>
        </authorList>
    </citation>
    <scope>NUCLEOTIDE SEQUENCE [LARGE SCALE GENOMIC DNA]</scope>
    <source>
        <strain evidence="2 3">DAOM 194757</strain>
    </source>
</reference>
<feature type="compositionally biased region" description="Polar residues" evidence="1">
    <location>
        <begin position="460"/>
        <end position="471"/>
    </location>
</feature>
<protein>
    <submittedName>
        <fullName evidence="2">Uncharacterized protein</fullName>
    </submittedName>
</protein>
<feature type="region of interest" description="Disordered" evidence="1">
    <location>
        <begin position="223"/>
        <end position="246"/>
    </location>
</feature>
<dbReference type="AlphaFoldDB" id="A0A397UQL4"/>
<proteinExistence type="predicted"/>
<sequence>MGRNIYPKEETQLQTPPRYKRPRREIVCRDIRKEVWCTSCKIKGHIVSKCPEIKKLEKQCAILSATMTDDQLTKFQEVINYIFGNDYIDDSQLLQALELVLEILEVIIDSKNEEAVPNVYKADIASTIISENKSPKCLAPTPEVLSIKSQYNKLTTEDHDAYYTSVQKFVLKERLKKGTVVKMDKNKGNIEGDLKAKARLELCYKNKRRAKKIYDQKLDQVLDTNIRNQPKPDKQSRPGWYSQYSSRNTKDKHKAFVLYQILTERSDANGTHKAKYCYPNDSSITDTSIVDEVNRVKLAFKGSIKNTREIKVKRNALGIEAQEKKYRNDITIKKKVLDRKPAKINYVDEIEVKSDYHKTFTSYQKPQEISFQIGNESGYEKIAPNPISSYLEEPENADDDAETWYPCNDEIPEDWLGLNDSKKAQISQNNYLLNGIRVEQDEYRASTKYQKPTKIDRTSRTCNSYQDSIKSSNDRSKTKGRIGPKHFEKAKTKNNWKTKTPNRRKRKRADKLSKLENRPTVSEYNQRSAMINCVRIINNLGNSKKSKVEKDNYDESIYHRKSAIRECAPCNEDKVCPVWCLLCDLDVATRWMSRNKDIDGCIREFQLRVWKYENAIK</sequence>
<gene>
    <name evidence="2" type="ORF">C2G38_2202951</name>
</gene>
<dbReference type="EMBL" id="QKWP01001113">
    <property type="protein sequence ID" value="RIB11618.1"/>
    <property type="molecule type" value="Genomic_DNA"/>
</dbReference>
<name>A0A397UQL4_9GLOM</name>
<evidence type="ECO:0000313" key="2">
    <source>
        <dbReference type="EMBL" id="RIB11618.1"/>
    </source>
</evidence>
<feature type="compositionally biased region" description="Basic residues" evidence="1">
    <location>
        <begin position="492"/>
        <end position="509"/>
    </location>
</feature>
<evidence type="ECO:0000256" key="1">
    <source>
        <dbReference type="SAM" id="MobiDB-lite"/>
    </source>
</evidence>
<keyword evidence="3" id="KW-1185">Reference proteome</keyword>
<evidence type="ECO:0000313" key="3">
    <source>
        <dbReference type="Proteomes" id="UP000266673"/>
    </source>
</evidence>
<organism evidence="2 3">
    <name type="scientific">Gigaspora rosea</name>
    <dbReference type="NCBI Taxonomy" id="44941"/>
    <lineage>
        <taxon>Eukaryota</taxon>
        <taxon>Fungi</taxon>
        <taxon>Fungi incertae sedis</taxon>
        <taxon>Mucoromycota</taxon>
        <taxon>Glomeromycotina</taxon>
        <taxon>Glomeromycetes</taxon>
        <taxon>Diversisporales</taxon>
        <taxon>Gigasporaceae</taxon>
        <taxon>Gigaspora</taxon>
    </lineage>
</organism>
<dbReference type="OrthoDB" id="2493171at2759"/>
<feature type="region of interest" description="Disordered" evidence="1">
    <location>
        <begin position="445"/>
        <end position="521"/>
    </location>
</feature>